<evidence type="ECO:0000313" key="4">
    <source>
        <dbReference type="Proteomes" id="UP000557899"/>
    </source>
</evidence>
<dbReference type="EMBL" id="JAAZHI010000020">
    <property type="protein sequence ID" value="NLA54851.1"/>
    <property type="molecule type" value="Genomic_DNA"/>
</dbReference>
<reference evidence="3 4" key="1">
    <citation type="journal article" date="2020" name="Biotechnol. Biofuels">
        <title>New insights from the biogas microbiome by comprehensive genome-resolved metagenomics of nearly 1600 species originating from multiple anaerobic digesters.</title>
        <authorList>
            <person name="Campanaro S."/>
            <person name="Treu L."/>
            <person name="Rodriguez-R L.M."/>
            <person name="Kovalovszki A."/>
            <person name="Ziels R.M."/>
            <person name="Maus I."/>
            <person name="Zhu X."/>
            <person name="Kougias P.G."/>
            <person name="Basile A."/>
            <person name="Luo G."/>
            <person name="Schluter A."/>
            <person name="Konstantinidis K.T."/>
            <person name="Angelidaki I."/>
        </authorList>
    </citation>
    <scope>NUCLEOTIDE SEQUENCE [LARGE SCALE GENOMIC DNA]</scope>
    <source>
        <strain evidence="3">AS15tlH2ME_198</strain>
    </source>
</reference>
<dbReference type="AlphaFoldDB" id="A0A7X6PL79"/>
<feature type="region of interest" description="Disordered" evidence="1">
    <location>
        <begin position="595"/>
        <end position="623"/>
    </location>
</feature>
<name>A0A7X6PL79_9CORY</name>
<dbReference type="InterPro" id="IPR004919">
    <property type="entry name" value="GmrSD_N"/>
</dbReference>
<evidence type="ECO:0000259" key="2">
    <source>
        <dbReference type="Pfam" id="PF03235"/>
    </source>
</evidence>
<evidence type="ECO:0000256" key="1">
    <source>
        <dbReference type="SAM" id="MobiDB-lite"/>
    </source>
</evidence>
<comment type="caution">
    <text evidence="3">The sequence shown here is derived from an EMBL/GenBank/DDBJ whole genome shotgun (WGS) entry which is preliminary data.</text>
</comment>
<sequence length="623" mass="70284">MGFQTPMYTLSDYLEKTRDGRIQLPDFQRGYKWDDERIRQLLITVLRGHPMGVAMLLETNNALVRFKPRPVAGVELPPETEPEKLLLDGQQRLTSLTQTLTGDGVVATKDSRGKRLERRYFVHMERALEDADRMDEAVIAVPADGIIRTNFDRDILLDLSTTEKQQEHGYFPLSLILDTSEASLWLFNNEGRVNNAVASGFLAAFVTKVGKYQIPAIELDKDTDKAAVATVFEKVNIGGLPLNVFELLTAVFAGDARYYNEEGSDFRLNDDWLETKRLWAEHPVLAKVESTDFLQATTILATRKRHLASTSSRRPAISAKREDILKLDLDEYLEWRTPLREAFIWAAGFLADRHIFNDRDVPYPKQLIPLVVIRVILGNKADMHGVNGRLSTWFWSGVLGELYGSATETRFVRDVEGVPEWALDPDANHTPRTVVDANFVESRLHSMRTRNSAAYKGVAALIMAGKAVDWMENKHFGAVQHKDMAVDIHHIFPQRWCNLNGIDDEHRESIVNKTMLSARTNRIIGGAAPSAYLEKVTSEAGISDEVLDDILRGHLIDPVSLRADDFHSFFSDRREQLCLLIEAALGKTVQRDISAGMAEEDSSQFEEDSFAEENAEQDQLSSL</sequence>
<dbReference type="PANTHER" id="PTHR37292:SF2">
    <property type="entry name" value="DUF262 DOMAIN-CONTAINING PROTEIN"/>
    <property type="match status" value="1"/>
</dbReference>
<feature type="domain" description="GmrSD restriction endonucleases N-terminal" evidence="2">
    <location>
        <begin position="11"/>
        <end position="252"/>
    </location>
</feature>
<protein>
    <submittedName>
        <fullName evidence="3">DUF262 domain-containing protein</fullName>
    </submittedName>
</protein>
<dbReference type="PANTHER" id="PTHR37292">
    <property type="entry name" value="VNG6097C"/>
    <property type="match status" value="1"/>
</dbReference>
<proteinExistence type="predicted"/>
<evidence type="ECO:0000313" key="3">
    <source>
        <dbReference type="EMBL" id="NLA54851.1"/>
    </source>
</evidence>
<accession>A0A7X6PL79</accession>
<organism evidence="3 4">
    <name type="scientific">Corynebacterium humireducens</name>
    <dbReference type="NCBI Taxonomy" id="1223514"/>
    <lineage>
        <taxon>Bacteria</taxon>
        <taxon>Bacillati</taxon>
        <taxon>Actinomycetota</taxon>
        <taxon>Actinomycetes</taxon>
        <taxon>Mycobacteriales</taxon>
        <taxon>Corynebacteriaceae</taxon>
        <taxon>Corynebacterium</taxon>
    </lineage>
</organism>
<feature type="compositionally biased region" description="Acidic residues" evidence="1">
    <location>
        <begin position="598"/>
        <end position="616"/>
    </location>
</feature>
<dbReference type="Proteomes" id="UP000557899">
    <property type="component" value="Unassembled WGS sequence"/>
</dbReference>
<dbReference type="Pfam" id="PF03235">
    <property type="entry name" value="GmrSD_N"/>
    <property type="match status" value="1"/>
</dbReference>
<gene>
    <name evidence="3" type="ORF">GX859_00915</name>
</gene>